<evidence type="ECO:0000313" key="3">
    <source>
        <dbReference type="Proteomes" id="UP001064206"/>
    </source>
</evidence>
<accession>A0A9Q9JDQ5</accession>
<evidence type="ECO:0000259" key="1">
    <source>
        <dbReference type="Pfam" id="PF25181"/>
    </source>
</evidence>
<feature type="domain" description="Bbp19-like phage" evidence="1">
    <location>
        <begin position="35"/>
        <end position="96"/>
    </location>
</feature>
<dbReference type="EMBL" id="CP104450">
    <property type="protein sequence ID" value="UXE39479.1"/>
    <property type="molecule type" value="Genomic_DNA"/>
</dbReference>
<dbReference type="InterPro" id="IPR057447">
    <property type="entry name" value="Bbp19-like_phage"/>
</dbReference>
<gene>
    <name evidence="2" type="ORF">N2J37_06930</name>
</gene>
<dbReference type="RefSeq" id="WP_104895973.1">
    <property type="nucleotide sequence ID" value="NZ_CP054471.1"/>
</dbReference>
<name>A0A9Q9JDQ5_RAOOR</name>
<dbReference type="Proteomes" id="UP001064206">
    <property type="component" value="Chromosome"/>
</dbReference>
<protein>
    <recommendedName>
        <fullName evidence="1">Bbp19-like phage domain-containing protein</fullName>
    </recommendedName>
</protein>
<organism evidence="2 3">
    <name type="scientific">Raoultella ornithinolytica</name>
    <name type="common">Klebsiella ornithinolytica</name>
    <dbReference type="NCBI Taxonomy" id="54291"/>
    <lineage>
        <taxon>Bacteria</taxon>
        <taxon>Pseudomonadati</taxon>
        <taxon>Pseudomonadota</taxon>
        <taxon>Gammaproteobacteria</taxon>
        <taxon>Enterobacterales</taxon>
        <taxon>Enterobacteriaceae</taxon>
        <taxon>Klebsiella/Raoultella group</taxon>
        <taxon>Raoultella</taxon>
    </lineage>
</organism>
<dbReference type="Pfam" id="PF25181">
    <property type="entry name" value="Phage_Bbp19"/>
    <property type="match status" value="1"/>
</dbReference>
<dbReference type="AlphaFoldDB" id="A0A9Q9JDQ5"/>
<reference evidence="2" key="1">
    <citation type="submission" date="2022-09" db="EMBL/GenBank/DDBJ databases">
        <title>Multidrug resistance Raoultella ornithinolytica Strain MQB_Silv_108.</title>
        <authorList>
            <person name="Quintela-Baluja M."/>
        </authorList>
    </citation>
    <scope>NUCLEOTIDE SEQUENCE</scope>
    <source>
        <strain evidence="2">MQB_Silv_108</strain>
    </source>
</reference>
<evidence type="ECO:0000313" key="2">
    <source>
        <dbReference type="EMBL" id="UXE39479.1"/>
    </source>
</evidence>
<proteinExistence type="predicted"/>
<sequence length="103" mass="11929">MTEYLSAEEQEALAEEAAKKQRLRRDNELNDLRLICDTEHGRRFIWRLLEQAGVWRSTYTGEALSAAFAEGKRNTGLMVFSDVMEACPDQYLVMANEAREEKR</sequence>